<dbReference type="AlphaFoldDB" id="A0A7C3E3D0"/>
<comment type="caution">
    <text evidence="2">The sequence shown here is derived from an EMBL/GenBank/DDBJ whole genome shotgun (WGS) entry which is preliminary data.</text>
</comment>
<sequence>MKNVKSIHWNMHKDGILLVLTPLLWGALSIGIPRLLQKAEEELGFLSFLAYASAVLLPLVATTAYWAWFSKLYIVAVPAALISLIPSVWYLVTKYIDERITKR</sequence>
<gene>
    <name evidence="2" type="ORF">ENS59_13040</name>
</gene>
<name>A0A7C3E3D0_9SPIR</name>
<organism evidence="2">
    <name type="scientific">Gracilinema caldarium</name>
    <dbReference type="NCBI Taxonomy" id="215591"/>
    <lineage>
        <taxon>Bacteria</taxon>
        <taxon>Pseudomonadati</taxon>
        <taxon>Spirochaetota</taxon>
        <taxon>Spirochaetia</taxon>
        <taxon>Spirochaetales</taxon>
        <taxon>Breznakiellaceae</taxon>
        <taxon>Gracilinema</taxon>
    </lineage>
</organism>
<keyword evidence="1" id="KW-0812">Transmembrane</keyword>
<keyword evidence="1" id="KW-0472">Membrane</keyword>
<dbReference type="EMBL" id="DSVL01000403">
    <property type="protein sequence ID" value="HFH30412.1"/>
    <property type="molecule type" value="Genomic_DNA"/>
</dbReference>
<evidence type="ECO:0000313" key="2">
    <source>
        <dbReference type="EMBL" id="HFH30412.1"/>
    </source>
</evidence>
<evidence type="ECO:0000256" key="1">
    <source>
        <dbReference type="SAM" id="Phobius"/>
    </source>
</evidence>
<accession>A0A7C3E3D0</accession>
<feature type="transmembrane region" description="Helical" evidence="1">
    <location>
        <begin position="72"/>
        <end position="92"/>
    </location>
</feature>
<reference evidence="2" key="1">
    <citation type="journal article" date="2020" name="mSystems">
        <title>Genome- and Community-Level Interaction Insights into Carbon Utilization and Element Cycling Functions of Hydrothermarchaeota in Hydrothermal Sediment.</title>
        <authorList>
            <person name="Zhou Z."/>
            <person name="Liu Y."/>
            <person name="Xu W."/>
            <person name="Pan J."/>
            <person name="Luo Z.H."/>
            <person name="Li M."/>
        </authorList>
    </citation>
    <scope>NUCLEOTIDE SEQUENCE [LARGE SCALE GENOMIC DNA]</scope>
    <source>
        <strain evidence="2">SpSt-503</strain>
    </source>
</reference>
<feature type="transmembrane region" description="Helical" evidence="1">
    <location>
        <begin position="15"/>
        <end position="36"/>
    </location>
</feature>
<keyword evidence="1" id="KW-1133">Transmembrane helix</keyword>
<protein>
    <submittedName>
        <fullName evidence="2">Uncharacterized protein</fullName>
    </submittedName>
</protein>
<feature type="transmembrane region" description="Helical" evidence="1">
    <location>
        <begin position="43"/>
        <end position="66"/>
    </location>
</feature>
<proteinExistence type="predicted"/>